<dbReference type="NCBIfam" id="NF006618">
    <property type="entry name" value="PRK09185.1"/>
    <property type="match status" value="1"/>
</dbReference>
<evidence type="ECO:0000259" key="5">
    <source>
        <dbReference type="PROSITE" id="PS52004"/>
    </source>
</evidence>
<evidence type="ECO:0000313" key="7">
    <source>
        <dbReference type="Proteomes" id="UP000651977"/>
    </source>
</evidence>
<comment type="similarity">
    <text evidence="2 4">Belongs to the thiolase-like superfamily. Beta-ketoacyl-ACP synthases family.</text>
</comment>
<dbReference type="SMART" id="SM00825">
    <property type="entry name" value="PKS_KS"/>
    <property type="match status" value="1"/>
</dbReference>
<organism evidence="6 7">
    <name type="scientific">Agarivorans gilvus</name>
    <dbReference type="NCBI Taxonomy" id="680279"/>
    <lineage>
        <taxon>Bacteria</taxon>
        <taxon>Pseudomonadati</taxon>
        <taxon>Pseudomonadota</taxon>
        <taxon>Gammaproteobacteria</taxon>
        <taxon>Alteromonadales</taxon>
        <taxon>Alteromonadaceae</taxon>
        <taxon>Agarivorans</taxon>
    </lineage>
</organism>
<feature type="domain" description="Ketosynthase family 3 (KS3)" evidence="5">
    <location>
        <begin position="2"/>
        <end position="396"/>
    </location>
</feature>
<keyword evidence="7" id="KW-1185">Reference proteome</keyword>
<dbReference type="SUPFAM" id="SSF53901">
    <property type="entry name" value="Thiolase-like"/>
    <property type="match status" value="1"/>
</dbReference>
<dbReference type="InterPro" id="IPR000794">
    <property type="entry name" value="Beta-ketoacyl_synthase"/>
</dbReference>
<keyword evidence="3 4" id="KW-0808">Transferase</keyword>
<sequence length="401" mass="42514">MSKLYGLPAMAVICALGNDKQGLWQNWLSGKLDTMQLRDDLIPETTVRVGAVQQTLPECDPRWPHLASRNIQLLEAALGQIEDELNQLLEQHQASRIAIVLGTSTSGISAGEQALAARQEQQFADDFHYAQQEMGSPAVYLKQRLGLSGPAYCISTACSSSAKVFASGRNLLASGMADAVILGGVDSLCKLTLNGFKALESVAENDARPFGKGRDGINIGEGAALFIMTKQASEVNLLGVGESADAHHMSAPHPEGKGAEQAIRAALSEASLSPEQIDYINLHGTATPLNDAMEALAVERVFGSAVACSSSKHQTGHTLGAAGAIENALCWLLLHPQFNSDAQLPGMYASYQRDAATNNINLLFEDTQSLKPRSIKACLSHSFAFGGSNAVVCLGNKDAIL</sequence>
<dbReference type="PROSITE" id="PS52004">
    <property type="entry name" value="KS3_2"/>
    <property type="match status" value="1"/>
</dbReference>
<dbReference type="EMBL" id="BMDY01000012">
    <property type="protein sequence ID" value="GGB07912.1"/>
    <property type="molecule type" value="Genomic_DNA"/>
</dbReference>
<comment type="caution">
    <text evidence="6">The sequence shown here is derived from an EMBL/GenBank/DDBJ whole genome shotgun (WGS) entry which is preliminary data.</text>
</comment>
<evidence type="ECO:0000256" key="4">
    <source>
        <dbReference type="RuleBase" id="RU003694"/>
    </source>
</evidence>
<dbReference type="Proteomes" id="UP000651977">
    <property type="component" value="Unassembled WGS sequence"/>
</dbReference>
<evidence type="ECO:0000256" key="2">
    <source>
        <dbReference type="ARBA" id="ARBA00008467"/>
    </source>
</evidence>
<reference evidence="7" key="1">
    <citation type="journal article" date="2019" name="Int. J. Syst. Evol. Microbiol.">
        <title>The Global Catalogue of Microorganisms (GCM) 10K type strain sequencing project: providing services to taxonomists for standard genome sequencing and annotation.</title>
        <authorList>
            <consortium name="The Broad Institute Genomics Platform"/>
            <consortium name="The Broad Institute Genome Sequencing Center for Infectious Disease"/>
            <person name="Wu L."/>
            <person name="Ma J."/>
        </authorList>
    </citation>
    <scope>NUCLEOTIDE SEQUENCE [LARGE SCALE GENOMIC DNA]</scope>
    <source>
        <strain evidence="7">CGMCC 1.10131</strain>
    </source>
</reference>
<accession>A0ABQ1I2Z5</accession>
<dbReference type="CDD" id="cd00834">
    <property type="entry name" value="KAS_I_II"/>
    <property type="match status" value="1"/>
</dbReference>
<dbReference type="Pfam" id="PF00109">
    <property type="entry name" value="ketoacyl-synt"/>
    <property type="match status" value="1"/>
</dbReference>
<name>A0ABQ1I2Z5_9ALTE</name>
<comment type="pathway">
    <text evidence="1">Lipid metabolism; fatty acid biosynthesis.</text>
</comment>
<evidence type="ECO:0000256" key="1">
    <source>
        <dbReference type="ARBA" id="ARBA00005194"/>
    </source>
</evidence>
<evidence type="ECO:0000313" key="6">
    <source>
        <dbReference type="EMBL" id="GGB07912.1"/>
    </source>
</evidence>
<protein>
    <submittedName>
        <fullName evidence="6">Beta-ketoacyl-[acyl-carrier-protein] synthase II</fullName>
    </submittedName>
</protein>
<dbReference type="InterPro" id="IPR014030">
    <property type="entry name" value="Ketoacyl_synth_N"/>
</dbReference>
<gene>
    <name evidence="6" type="ORF">GCM10007414_21610</name>
</gene>
<proteinExistence type="inferred from homology"/>
<dbReference type="PANTHER" id="PTHR11712">
    <property type="entry name" value="POLYKETIDE SYNTHASE-RELATED"/>
    <property type="match status" value="1"/>
</dbReference>
<dbReference type="InterPro" id="IPR020841">
    <property type="entry name" value="PKS_Beta-ketoAc_synthase_dom"/>
</dbReference>
<dbReference type="Pfam" id="PF02801">
    <property type="entry name" value="Ketoacyl-synt_C"/>
    <property type="match status" value="1"/>
</dbReference>
<dbReference type="PANTHER" id="PTHR11712:SF320">
    <property type="entry name" value="BETA-KETOACYL SYNTHASE"/>
    <property type="match status" value="1"/>
</dbReference>
<dbReference type="Gene3D" id="3.40.47.10">
    <property type="match status" value="1"/>
</dbReference>
<dbReference type="RefSeq" id="WP_055734183.1">
    <property type="nucleotide sequence ID" value="NZ_BMDY01000012.1"/>
</dbReference>
<dbReference type="InterPro" id="IPR016039">
    <property type="entry name" value="Thiolase-like"/>
</dbReference>
<dbReference type="PROSITE" id="PS00606">
    <property type="entry name" value="KS3_1"/>
    <property type="match status" value="1"/>
</dbReference>
<evidence type="ECO:0000256" key="3">
    <source>
        <dbReference type="ARBA" id="ARBA00022679"/>
    </source>
</evidence>
<dbReference type="InterPro" id="IPR014031">
    <property type="entry name" value="Ketoacyl_synth_C"/>
</dbReference>
<dbReference type="InterPro" id="IPR018201">
    <property type="entry name" value="Ketoacyl_synth_AS"/>
</dbReference>